<evidence type="ECO:0000256" key="1">
    <source>
        <dbReference type="SAM" id="MobiDB-lite"/>
    </source>
</evidence>
<gene>
    <name evidence="2" type="ORF">SACS_1864</name>
</gene>
<reference evidence="2 3" key="1">
    <citation type="journal article" date="2014" name="Genome Biol. Evol.">
        <title>Acetic acid bacteria genomes reveal functional traits for adaptation to life in insect guts.</title>
        <authorList>
            <person name="Chouaia B."/>
            <person name="Gaiarsa S."/>
            <person name="Crotti E."/>
            <person name="Comandatore F."/>
            <person name="Degli Esposti M."/>
            <person name="Ricci I."/>
            <person name="Alma A."/>
            <person name="Favia G."/>
            <person name="Bandi C."/>
            <person name="Daffonchio D."/>
        </authorList>
    </citation>
    <scope>NUCLEOTIDE SEQUENCE [LARGE SCALE GENOMIC DNA]</scope>
    <source>
        <strain evidence="3">AM169</strain>
    </source>
</reference>
<dbReference type="Proteomes" id="UP000027590">
    <property type="component" value="Unassembled WGS sequence"/>
</dbReference>
<accession>A0A7U7G400</accession>
<evidence type="ECO:0000313" key="3">
    <source>
        <dbReference type="Proteomes" id="UP000027590"/>
    </source>
</evidence>
<comment type="caution">
    <text evidence="2">The sequence shown here is derived from an EMBL/GenBank/DDBJ whole genome shotgun (WGS) entry which is preliminary data.</text>
</comment>
<name>A0A7U7G400_9PROT</name>
<dbReference type="EMBL" id="CBLY010000008">
    <property type="protein sequence ID" value="CDG32725.1"/>
    <property type="molecule type" value="Genomic_DNA"/>
</dbReference>
<proteinExistence type="predicted"/>
<dbReference type="AlphaFoldDB" id="A0A7U7G400"/>
<sequence length="335" mass="35737">MAILDTLIAQSDLIRPPTHLPLKQGTAAFRRNVMGALALFTGGRSLTGLKQQDTDGTDVPVMARPLPAMMPTPEPPARQSDATTPEAKAPSPQPMPPSAVQTVRDWSTLLAQSTPAARQALKDVEPTLHNAEQALERVLHLQARQVDTTREGADPGPLLQGFSAMMTARSILNLHAPEGLSSPHDETGRQKTPPPRQPGRLLPAMSIPYLTGTASRELNVSPTPQQDQERLHRLSLTLARTDQTLSRMLPAAPGSRSPAIPGRPTPGAGPALAHLARHVETAARPRPLTTHNTTTHSPTINITVTAGHGRPQDIARAVEASTIKALARQTLTQTG</sequence>
<protein>
    <submittedName>
        <fullName evidence="2">Uncharacterized protein</fullName>
    </submittedName>
</protein>
<evidence type="ECO:0000313" key="2">
    <source>
        <dbReference type="EMBL" id="CDG32725.1"/>
    </source>
</evidence>
<organism evidence="2 3">
    <name type="scientific">Parasaccharibacter apium</name>
    <dbReference type="NCBI Taxonomy" id="1510841"/>
    <lineage>
        <taxon>Bacteria</taxon>
        <taxon>Pseudomonadati</taxon>
        <taxon>Pseudomonadota</taxon>
        <taxon>Alphaproteobacteria</taxon>
        <taxon>Acetobacterales</taxon>
        <taxon>Acetobacteraceae</taxon>
        <taxon>Parasaccharibacter</taxon>
    </lineage>
</organism>
<dbReference type="RefSeq" id="WP_043562117.1">
    <property type="nucleotide sequence ID" value="NZ_CBLY010000008.1"/>
</dbReference>
<feature type="region of interest" description="Disordered" evidence="1">
    <location>
        <begin position="67"/>
        <end position="99"/>
    </location>
</feature>
<reference evidence="2 3" key="2">
    <citation type="journal article" date="2014" name="PLoS ONE">
        <title>Evolution of mitochondria reconstructed from the energy metabolism of living bacteria.</title>
        <authorList>
            <person name="Degli Esposti M."/>
            <person name="Chouaia B."/>
            <person name="Comandatore F."/>
            <person name="Crotti E."/>
            <person name="Sassera D."/>
            <person name="Lievens P.M."/>
            <person name="Daffonchio D."/>
            <person name="Bandi C."/>
        </authorList>
    </citation>
    <scope>NUCLEOTIDE SEQUENCE [LARGE SCALE GENOMIC DNA]</scope>
    <source>
        <strain evidence="3">AM169</strain>
    </source>
</reference>
<feature type="region of interest" description="Disordered" evidence="1">
    <location>
        <begin position="176"/>
        <end position="202"/>
    </location>
</feature>